<feature type="region of interest" description="Disordered" evidence="1">
    <location>
        <begin position="229"/>
        <end position="254"/>
    </location>
</feature>
<gene>
    <name evidence="3" type="ORF">Ctob_000883</name>
</gene>
<keyword evidence="4" id="KW-1185">Reference proteome</keyword>
<comment type="caution">
    <text evidence="3">The sequence shown here is derived from an EMBL/GenBank/DDBJ whole genome shotgun (WGS) entry which is preliminary data.</text>
</comment>
<reference evidence="4" key="1">
    <citation type="journal article" date="2015" name="PLoS Genet.">
        <title>Genome Sequence and Transcriptome Analyses of Chrysochromulina tobin: Metabolic Tools for Enhanced Algal Fitness in the Prominent Order Prymnesiales (Haptophyceae).</title>
        <authorList>
            <person name="Hovde B.T."/>
            <person name="Deodato C.R."/>
            <person name="Hunsperger H.M."/>
            <person name="Ryken S.A."/>
            <person name="Yost W."/>
            <person name="Jha R.K."/>
            <person name="Patterson J."/>
            <person name="Monnat R.J. Jr."/>
            <person name="Barlow S.B."/>
            <person name="Starkenburg S.R."/>
            <person name="Cattolico R.A."/>
        </authorList>
    </citation>
    <scope>NUCLEOTIDE SEQUENCE</scope>
    <source>
        <strain evidence="4">CCMP291</strain>
    </source>
</reference>
<dbReference type="EMBL" id="JWZX01002355">
    <property type="protein sequence ID" value="KOO29807.1"/>
    <property type="molecule type" value="Genomic_DNA"/>
</dbReference>
<keyword evidence="2" id="KW-0472">Membrane</keyword>
<feature type="transmembrane region" description="Helical" evidence="2">
    <location>
        <begin position="56"/>
        <end position="78"/>
    </location>
</feature>
<feature type="transmembrane region" description="Helical" evidence="2">
    <location>
        <begin position="84"/>
        <end position="105"/>
    </location>
</feature>
<feature type="transmembrane region" description="Helical" evidence="2">
    <location>
        <begin position="5"/>
        <end position="24"/>
    </location>
</feature>
<proteinExistence type="predicted"/>
<feature type="transmembrane region" description="Helical" evidence="2">
    <location>
        <begin position="30"/>
        <end position="49"/>
    </location>
</feature>
<protein>
    <recommendedName>
        <fullName evidence="5">Transmembrane protein</fullName>
    </recommendedName>
</protein>
<evidence type="ECO:0000313" key="3">
    <source>
        <dbReference type="EMBL" id="KOO29807.1"/>
    </source>
</evidence>
<sequence length="254" mass="27098">MFFRLFIGLMTCVIVTGGVGVLLFDTSKSMAWWACPLISVTFGILTGVIASYAVTLGLVLCATISGGVIAALPVRLIAPAMPGSLRLTIIIVTAAVCAAATIAVLHRFRIPIDDDEDDAGRPLTEGQWRSLKRRARTMRDVLTALVTTIMGAFFVVHAVNQWWHDGDADDESALQFPSLLNPAQTLPPCLDPPNTACIGLEVLDAALLIIGLAVQFSSFCRKPRRASSSTELQSTGSGHHFAALQEPLEPSAPT</sequence>
<feature type="transmembrane region" description="Helical" evidence="2">
    <location>
        <begin position="141"/>
        <end position="159"/>
    </location>
</feature>
<feature type="transmembrane region" description="Helical" evidence="2">
    <location>
        <begin position="202"/>
        <end position="220"/>
    </location>
</feature>
<accession>A0A0M0JTX8</accession>
<keyword evidence="2" id="KW-1133">Transmembrane helix</keyword>
<evidence type="ECO:0000256" key="2">
    <source>
        <dbReference type="SAM" id="Phobius"/>
    </source>
</evidence>
<evidence type="ECO:0000313" key="4">
    <source>
        <dbReference type="Proteomes" id="UP000037460"/>
    </source>
</evidence>
<dbReference type="Proteomes" id="UP000037460">
    <property type="component" value="Unassembled WGS sequence"/>
</dbReference>
<organism evidence="3 4">
    <name type="scientific">Chrysochromulina tobinii</name>
    <dbReference type="NCBI Taxonomy" id="1460289"/>
    <lineage>
        <taxon>Eukaryota</taxon>
        <taxon>Haptista</taxon>
        <taxon>Haptophyta</taxon>
        <taxon>Prymnesiophyceae</taxon>
        <taxon>Prymnesiales</taxon>
        <taxon>Chrysochromulinaceae</taxon>
        <taxon>Chrysochromulina</taxon>
    </lineage>
</organism>
<keyword evidence="2" id="KW-0812">Transmembrane</keyword>
<evidence type="ECO:0008006" key="5">
    <source>
        <dbReference type="Google" id="ProtNLM"/>
    </source>
</evidence>
<evidence type="ECO:0000256" key="1">
    <source>
        <dbReference type="SAM" id="MobiDB-lite"/>
    </source>
</evidence>
<dbReference type="AlphaFoldDB" id="A0A0M0JTX8"/>
<name>A0A0M0JTX8_9EUKA</name>